<proteinExistence type="predicted"/>
<dbReference type="Proteomes" id="UP001206925">
    <property type="component" value="Unassembled WGS sequence"/>
</dbReference>
<evidence type="ECO:0000256" key="1">
    <source>
        <dbReference type="ARBA" id="ARBA00004479"/>
    </source>
</evidence>
<evidence type="ECO:0000313" key="2">
    <source>
        <dbReference type="EMBL" id="KAI7736503.1"/>
    </source>
</evidence>
<dbReference type="GO" id="GO:0016020">
    <property type="term" value="C:membrane"/>
    <property type="evidence" value="ECO:0007669"/>
    <property type="project" value="UniProtKB-SubCell"/>
</dbReference>
<dbReference type="SUPFAM" id="SSF52058">
    <property type="entry name" value="L domain-like"/>
    <property type="match status" value="1"/>
</dbReference>
<dbReference type="EMBL" id="JAMZMK010009257">
    <property type="protein sequence ID" value="KAI7736503.1"/>
    <property type="molecule type" value="Genomic_DNA"/>
</dbReference>
<feature type="non-terminal residue" evidence="2">
    <location>
        <position position="288"/>
    </location>
</feature>
<comment type="subcellular location">
    <subcellularLocation>
        <location evidence="1">Membrane</location>
        <topology evidence="1">Single-pass type I membrane protein</topology>
    </subcellularLocation>
</comment>
<name>A0AAD5C732_AMBAR</name>
<evidence type="ECO:0000313" key="3">
    <source>
        <dbReference type="Proteomes" id="UP001206925"/>
    </source>
</evidence>
<evidence type="ECO:0008006" key="4">
    <source>
        <dbReference type="Google" id="ProtNLM"/>
    </source>
</evidence>
<dbReference type="Gene3D" id="3.80.10.10">
    <property type="entry name" value="Ribonuclease Inhibitor"/>
    <property type="match status" value="2"/>
</dbReference>
<dbReference type="InterPro" id="IPR032675">
    <property type="entry name" value="LRR_dom_sf"/>
</dbReference>
<organism evidence="2 3">
    <name type="scientific">Ambrosia artemisiifolia</name>
    <name type="common">Common ragweed</name>
    <dbReference type="NCBI Taxonomy" id="4212"/>
    <lineage>
        <taxon>Eukaryota</taxon>
        <taxon>Viridiplantae</taxon>
        <taxon>Streptophyta</taxon>
        <taxon>Embryophyta</taxon>
        <taxon>Tracheophyta</taxon>
        <taxon>Spermatophyta</taxon>
        <taxon>Magnoliopsida</taxon>
        <taxon>eudicotyledons</taxon>
        <taxon>Gunneridae</taxon>
        <taxon>Pentapetalae</taxon>
        <taxon>asterids</taxon>
        <taxon>campanulids</taxon>
        <taxon>Asterales</taxon>
        <taxon>Asteraceae</taxon>
        <taxon>Asteroideae</taxon>
        <taxon>Heliantheae alliance</taxon>
        <taxon>Heliantheae</taxon>
        <taxon>Ambrosia</taxon>
    </lineage>
</organism>
<accession>A0AAD5C732</accession>
<sequence>STELTRVLNPSSPPQLQISRNPNTVAVLAFLIRDEENNIRMVSVLHDIADELGKRDWNFSLNPCDNNTNWATPSLDETSPYNNTLKCNCSYPEGVCHVIAISLEGQDLDGVLPPSLAKLPYIKTINLARNYLNGTIPPEWASTKLEFLSVCVNRLSGRIPAYLGNITSLVYLSLESNMFSGSVPAELGNLENLVNLILKSNNLSGELPVELNRLAFLTELRLTSNNFNGRIPSLESWKQLSKLEMIGSGLEGPIPASVSLLTNLEELVLRSCNITGRIPDYIKELSNL</sequence>
<dbReference type="Pfam" id="PF00560">
    <property type="entry name" value="LRR_1"/>
    <property type="match status" value="2"/>
</dbReference>
<feature type="non-terminal residue" evidence="2">
    <location>
        <position position="1"/>
    </location>
</feature>
<reference evidence="2" key="1">
    <citation type="submission" date="2022-06" db="EMBL/GenBank/DDBJ databases">
        <title>Uncovering the hologenomic basis of an extraordinary plant invasion.</title>
        <authorList>
            <person name="Bieker V.C."/>
            <person name="Martin M.D."/>
            <person name="Gilbert T."/>
            <person name="Hodgins K."/>
            <person name="Battlay P."/>
            <person name="Petersen B."/>
            <person name="Wilson J."/>
        </authorList>
    </citation>
    <scope>NUCLEOTIDE SEQUENCE</scope>
    <source>
        <strain evidence="2">AA19_3_7</strain>
        <tissue evidence="2">Leaf</tissue>
    </source>
</reference>
<dbReference type="AlphaFoldDB" id="A0AAD5C732"/>
<comment type="caution">
    <text evidence="2">The sequence shown here is derived from an EMBL/GenBank/DDBJ whole genome shotgun (WGS) entry which is preliminary data.</text>
</comment>
<dbReference type="FunFam" id="3.80.10.10:FF:000452">
    <property type="entry name" value="Probable LRR receptor-like serine/threonine-protein kinase RFK1"/>
    <property type="match status" value="1"/>
</dbReference>
<dbReference type="PANTHER" id="PTHR48006">
    <property type="entry name" value="LEUCINE-RICH REPEAT-CONTAINING PROTEIN DDB_G0281931-RELATED"/>
    <property type="match status" value="1"/>
</dbReference>
<dbReference type="InterPro" id="IPR051824">
    <property type="entry name" value="LRR_Rcpt-Like_S/T_Kinase"/>
</dbReference>
<gene>
    <name evidence="2" type="ORF">M8C21_000487</name>
</gene>
<protein>
    <recommendedName>
        <fullName evidence="4">LRR receptor-like serine/threonine-protein kinase</fullName>
    </recommendedName>
</protein>
<keyword evidence="3" id="KW-1185">Reference proteome</keyword>
<dbReference type="PANTHER" id="PTHR48006:SF66">
    <property type="entry name" value="PROTEIN KINASE DOMAIN-CONTAINING PROTEIN"/>
    <property type="match status" value="1"/>
</dbReference>
<dbReference type="InterPro" id="IPR001611">
    <property type="entry name" value="Leu-rich_rpt"/>
</dbReference>